<keyword evidence="1" id="KW-0812">Transmembrane</keyword>
<keyword evidence="1" id="KW-1133">Transmembrane helix</keyword>
<dbReference type="eggNOG" id="COG3619">
    <property type="taxonomic scope" value="Bacteria"/>
</dbReference>
<dbReference type="PANTHER" id="PTHR37314:SF4">
    <property type="entry name" value="UPF0700 TRANSMEMBRANE PROTEIN YOAK"/>
    <property type="match status" value="1"/>
</dbReference>
<feature type="transmembrane region" description="Helical" evidence="1">
    <location>
        <begin position="89"/>
        <end position="107"/>
    </location>
</feature>
<dbReference type="AlphaFoldDB" id="N6WXK7"/>
<feature type="transmembrane region" description="Helical" evidence="1">
    <location>
        <begin position="56"/>
        <end position="77"/>
    </location>
</feature>
<dbReference type="Proteomes" id="UP000013165">
    <property type="component" value="Unassembled WGS sequence"/>
</dbReference>
<evidence type="ECO:0000313" key="2">
    <source>
        <dbReference type="EMBL" id="ENO15792.1"/>
    </source>
</evidence>
<proteinExistence type="predicted"/>
<evidence type="ECO:0000256" key="1">
    <source>
        <dbReference type="SAM" id="Phobius"/>
    </source>
</evidence>
<dbReference type="HOGENOM" id="CLU_073333_1_1_6"/>
<gene>
    <name evidence="2" type="ORF">J057_10586</name>
</gene>
<feature type="transmembrane region" description="Helical" evidence="1">
    <location>
        <begin position="167"/>
        <end position="187"/>
    </location>
</feature>
<organism evidence="2 3">
    <name type="scientific">Marinobacter nanhaiticus D15-8W</name>
    <dbReference type="NCBI Taxonomy" id="626887"/>
    <lineage>
        <taxon>Bacteria</taxon>
        <taxon>Pseudomonadati</taxon>
        <taxon>Pseudomonadota</taxon>
        <taxon>Gammaproteobacteria</taxon>
        <taxon>Pseudomonadales</taxon>
        <taxon>Marinobacteraceae</taxon>
        <taxon>Marinobacter</taxon>
    </lineage>
</organism>
<evidence type="ECO:0000313" key="3">
    <source>
        <dbReference type="Proteomes" id="UP000013165"/>
    </source>
</evidence>
<feature type="transmembrane region" description="Helical" evidence="1">
    <location>
        <begin position="193"/>
        <end position="213"/>
    </location>
</feature>
<feature type="transmembrane region" description="Helical" evidence="1">
    <location>
        <begin position="135"/>
        <end position="155"/>
    </location>
</feature>
<feature type="transmembrane region" description="Helical" evidence="1">
    <location>
        <begin position="12"/>
        <end position="36"/>
    </location>
</feature>
<name>N6WXK7_9GAMM</name>
<dbReference type="OrthoDB" id="270162at2"/>
<dbReference type="Pfam" id="PF06912">
    <property type="entry name" value="DUF1275"/>
    <property type="match status" value="1"/>
</dbReference>
<dbReference type="InterPro" id="IPR010699">
    <property type="entry name" value="DUF1275"/>
</dbReference>
<keyword evidence="3" id="KW-1185">Reference proteome</keyword>
<protein>
    <submittedName>
        <fullName evidence="2">DUF1275 domain-containing protein</fullName>
    </submittedName>
</protein>
<accession>N6WXK7</accession>
<dbReference type="EMBL" id="APLQ01000011">
    <property type="protein sequence ID" value="ENO15792.1"/>
    <property type="molecule type" value="Genomic_DNA"/>
</dbReference>
<dbReference type="STRING" id="626887.J057_10586"/>
<dbReference type="PANTHER" id="PTHR37314">
    <property type="entry name" value="SLR0142 PROTEIN"/>
    <property type="match status" value="1"/>
</dbReference>
<dbReference type="RefSeq" id="WP_004580082.1">
    <property type="nucleotide sequence ID" value="NZ_AP028878.1"/>
</dbReference>
<reference evidence="2 3" key="1">
    <citation type="journal article" date="2013" name="Genome Announc.">
        <title>Genome Sequence of the Polycyclic Aromatic Hydrocarbon-Degrading Bacterium Strain Marinobacter nanhaiticus D15-8WT.</title>
        <authorList>
            <person name="Cui Z."/>
            <person name="Gao W."/>
            <person name="Li Q."/>
            <person name="Xu G."/>
            <person name="Zheng L."/>
        </authorList>
    </citation>
    <scope>NUCLEOTIDE SEQUENCE [LARGE SCALE GENOMIC DNA]</scope>
    <source>
        <strain evidence="2 3">D15-8W</strain>
    </source>
</reference>
<comment type="caution">
    <text evidence="2">The sequence shown here is derived from an EMBL/GenBank/DDBJ whole genome shotgun (WGS) entry which is preliminary data.</text>
</comment>
<dbReference type="PATRIC" id="fig|626887.3.peg.2120"/>
<keyword evidence="1" id="KW-0472">Membrane</keyword>
<sequence length="223" mass="23581">MITKLPRWVESGAFLLSFLAGSVNAVGFLGFQHQAISHLSGTATLLGIELTTLNVSSLHLLGILASFLLGAALSGWLIENTALRLGRHYSLALVIEGGLLLAAMASLGNSGMVGHYLASAACGLQNAMVTTYSGAIVRTTHVTGIFTDLGLMLGARLRGIPLDRRKAILFLLIISGFVIGGTVGAMLFERFRFDALLLPATIAFVLAIGYGLYLRRIALPGQR</sequence>